<dbReference type="GO" id="GO:0005770">
    <property type="term" value="C:late endosome"/>
    <property type="evidence" value="ECO:0007669"/>
    <property type="project" value="TreeGrafter"/>
</dbReference>
<gene>
    <name evidence="12" type="ORF">ASPWEDRAFT_128798</name>
</gene>
<keyword evidence="3 9" id="KW-0812">Transmembrane</keyword>
<dbReference type="OrthoDB" id="4504960at2759"/>
<dbReference type="PROSITE" id="PS51914">
    <property type="entry name" value="MRH"/>
    <property type="match status" value="1"/>
</dbReference>
<evidence type="ECO:0000256" key="1">
    <source>
        <dbReference type="ARBA" id="ARBA00004308"/>
    </source>
</evidence>
<dbReference type="VEuPathDB" id="FungiDB:ASPWEDRAFT_128798"/>
<evidence type="ECO:0000256" key="5">
    <source>
        <dbReference type="ARBA" id="ARBA00022989"/>
    </source>
</evidence>
<dbReference type="AlphaFoldDB" id="A0A1L9RWW7"/>
<dbReference type="EMBL" id="KV878210">
    <property type="protein sequence ID" value="OJJ39429.1"/>
    <property type="molecule type" value="Genomic_DNA"/>
</dbReference>
<keyword evidence="6 9" id="KW-0472">Membrane</keyword>
<evidence type="ECO:0000256" key="10">
    <source>
        <dbReference type="SAM" id="SignalP"/>
    </source>
</evidence>
<dbReference type="InterPro" id="IPR044865">
    <property type="entry name" value="MRH_dom"/>
</dbReference>
<dbReference type="PANTHER" id="PTHR15071:SF0">
    <property type="entry name" value="MANNOSE 6-PHOSPHATE RECEPTOR-LIKE PROTEIN 1"/>
    <property type="match status" value="1"/>
</dbReference>
<feature type="domain" description="MRH" evidence="11">
    <location>
        <begin position="35"/>
        <end position="203"/>
    </location>
</feature>
<evidence type="ECO:0000313" key="13">
    <source>
        <dbReference type="Proteomes" id="UP000184383"/>
    </source>
</evidence>
<protein>
    <recommendedName>
        <fullName evidence="11">MRH domain-containing protein</fullName>
    </recommendedName>
</protein>
<reference evidence="13" key="1">
    <citation type="journal article" date="2017" name="Genome Biol.">
        <title>Comparative genomics reveals high biological diversity and specific adaptations in the industrially and medically important fungal genus Aspergillus.</title>
        <authorList>
            <person name="de Vries R.P."/>
            <person name="Riley R."/>
            <person name="Wiebenga A."/>
            <person name="Aguilar-Osorio G."/>
            <person name="Amillis S."/>
            <person name="Uchima C.A."/>
            <person name="Anderluh G."/>
            <person name="Asadollahi M."/>
            <person name="Askin M."/>
            <person name="Barry K."/>
            <person name="Battaglia E."/>
            <person name="Bayram O."/>
            <person name="Benocci T."/>
            <person name="Braus-Stromeyer S.A."/>
            <person name="Caldana C."/>
            <person name="Canovas D."/>
            <person name="Cerqueira G.C."/>
            <person name="Chen F."/>
            <person name="Chen W."/>
            <person name="Choi C."/>
            <person name="Clum A."/>
            <person name="Dos Santos R.A."/>
            <person name="Damasio A.R."/>
            <person name="Diallinas G."/>
            <person name="Emri T."/>
            <person name="Fekete E."/>
            <person name="Flipphi M."/>
            <person name="Freyberg S."/>
            <person name="Gallo A."/>
            <person name="Gournas C."/>
            <person name="Habgood R."/>
            <person name="Hainaut M."/>
            <person name="Harispe M.L."/>
            <person name="Henrissat B."/>
            <person name="Hilden K.S."/>
            <person name="Hope R."/>
            <person name="Hossain A."/>
            <person name="Karabika E."/>
            <person name="Karaffa L."/>
            <person name="Karanyi Z."/>
            <person name="Krasevec N."/>
            <person name="Kuo A."/>
            <person name="Kusch H."/>
            <person name="LaButti K."/>
            <person name="Lagendijk E.L."/>
            <person name="Lapidus A."/>
            <person name="Levasseur A."/>
            <person name="Lindquist E."/>
            <person name="Lipzen A."/>
            <person name="Logrieco A.F."/>
            <person name="MacCabe A."/>
            <person name="Maekelae M.R."/>
            <person name="Malavazi I."/>
            <person name="Melin P."/>
            <person name="Meyer V."/>
            <person name="Mielnichuk N."/>
            <person name="Miskei M."/>
            <person name="Molnar A.P."/>
            <person name="Mule G."/>
            <person name="Ngan C.Y."/>
            <person name="Orejas M."/>
            <person name="Orosz E."/>
            <person name="Ouedraogo J.P."/>
            <person name="Overkamp K.M."/>
            <person name="Park H.-S."/>
            <person name="Perrone G."/>
            <person name="Piumi F."/>
            <person name="Punt P.J."/>
            <person name="Ram A.F."/>
            <person name="Ramon A."/>
            <person name="Rauscher S."/>
            <person name="Record E."/>
            <person name="Riano-Pachon D.M."/>
            <person name="Robert V."/>
            <person name="Roehrig J."/>
            <person name="Ruller R."/>
            <person name="Salamov A."/>
            <person name="Salih N.S."/>
            <person name="Samson R.A."/>
            <person name="Sandor E."/>
            <person name="Sanguinetti M."/>
            <person name="Schuetze T."/>
            <person name="Sepcic K."/>
            <person name="Shelest E."/>
            <person name="Sherlock G."/>
            <person name="Sophianopoulou V."/>
            <person name="Squina F.M."/>
            <person name="Sun H."/>
            <person name="Susca A."/>
            <person name="Todd R.B."/>
            <person name="Tsang A."/>
            <person name="Unkles S.E."/>
            <person name="van de Wiele N."/>
            <person name="van Rossen-Uffink D."/>
            <person name="Oliveira J.V."/>
            <person name="Vesth T.C."/>
            <person name="Visser J."/>
            <person name="Yu J.-H."/>
            <person name="Zhou M."/>
            <person name="Andersen M.R."/>
            <person name="Archer D.B."/>
            <person name="Baker S.E."/>
            <person name="Benoit I."/>
            <person name="Brakhage A.A."/>
            <person name="Braus G.H."/>
            <person name="Fischer R."/>
            <person name="Frisvad J.C."/>
            <person name="Goldman G.H."/>
            <person name="Houbraken J."/>
            <person name="Oakley B."/>
            <person name="Pocsi I."/>
            <person name="Scazzocchio C."/>
            <person name="Seiboth B."/>
            <person name="vanKuyk P.A."/>
            <person name="Wortman J."/>
            <person name="Dyer P.S."/>
            <person name="Grigoriev I.V."/>
        </authorList>
    </citation>
    <scope>NUCLEOTIDE SEQUENCE [LARGE SCALE GENOMIC DNA]</scope>
    <source>
        <strain evidence="13">DTO 134E9</strain>
    </source>
</reference>
<feature type="chain" id="PRO_5009887497" description="MRH domain-containing protein" evidence="10">
    <location>
        <begin position="24"/>
        <end position="364"/>
    </location>
</feature>
<dbReference type="RefSeq" id="XP_040693105.1">
    <property type="nucleotide sequence ID" value="XM_040829245.1"/>
</dbReference>
<evidence type="ECO:0000256" key="6">
    <source>
        <dbReference type="ARBA" id="ARBA00023136"/>
    </source>
</evidence>
<evidence type="ECO:0000256" key="2">
    <source>
        <dbReference type="ARBA" id="ARBA00022448"/>
    </source>
</evidence>
<keyword evidence="13" id="KW-1185">Reference proteome</keyword>
<dbReference type="SUPFAM" id="SSF50911">
    <property type="entry name" value="Mannose 6-phosphate receptor domain"/>
    <property type="match status" value="1"/>
</dbReference>
<dbReference type="GeneID" id="63745093"/>
<organism evidence="12 13">
    <name type="scientific">Aspergillus wentii DTO 134E9</name>
    <dbReference type="NCBI Taxonomy" id="1073089"/>
    <lineage>
        <taxon>Eukaryota</taxon>
        <taxon>Fungi</taxon>
        <taxon>Dikarya</taxon>
        <taxon>Ascomycota</taxon>
        <taxon>Pezizomycotina</taxon>
        <taxon>Eurotiomycetes</taxon>
        <taxon>Eurotiomycetidae</taxon>
        <taxon>Eurotiales</taxon>
        <taxon>Aspergillaceae</taxon>
        <taxon>Aspergillus</taxon>
        <taxon>Aspergillus subgen. Cremei</taxon>
    </lineage>
</organism>
<evidence type="ECO:0000256" key="9">
    <source>
        <dbReference type="SAM" id="Phobius"/>
    </source>
</evidence>
<proteinExistence type="predicted"/>
<dbReference type="InterPro" id="IPR028927">
    <property type="entry name" value="Man-6-P_rcpt"/>
</dbReference>
<dbReference type="InterPro" id="IPR009011">
    <property type="entry name" value="Man6P_isomerase_rcpt-bd_dom_sf"/>
</dbReference>
<dbReference type="STRING" id="1073089.A0A1L9RWW7"/>
<keyword evidence="2" id="KW-0813">Transport</keyword>
<dbReference type="GO" id="GO:0010008">
    <property type="term" value="C:endosome membrane"/>
    <property type="evidence" value="ECO:0007669"/>
    <property type="project" value="UniProtKB-SubCell"/>
</dbReference>
<dbReference type="GO" id="GO:0000139">
    <property type="term" value="C:Golgi membrane"/>
    <property type="evidence" value="ECO:0007669"/>
    <property type="project" value="UniProtKB-SubCell"/>
</dbReference>
<evidence type="ECO:0000256" key="8">
    <source>
        <dbReference type="ARBA" id="ARBA00023180"/>
    </source>
</evidence>
<evidence type="ECO:0000256" key="4">
    <source>
        <dbReference type="ARBA" id="ARBA00022729"/>
    </source>
</evidence>
<comment type="subcellular location">
    <subcellularLocation>
        <location evidence="1">Endomembrane system</location>
    </subcellularLocation>
</comment>
<dbReference type="FunFam" id="2.70.130.10:FF:000024">
    <property type="entry name" value="Putative vacuolar sorting receptor"/>
    <property type="match status" value="1"/>
</dbReference>
<evidence type="ECO:0000259" key="11">
    <source>
        <dbReference type="PROSITE" id="PS51914"/>
    </source>
</evidence>
<dbReference type="Pfam" id="PF02157">
    <property type="entry name" value="Man-6-P_recep"/>
    <property type="match status" value="1"/>
</dbReference>
<evidence type="ECO:0000256" key="7">
    <source>
        <dbReference type="ARBA" id="ARBA00023157"/>
    </source>
</evidence>
<keyword evidence="5 9" id="KW-1133">Transmembrane helix</keyword>
<accession>A0A1L9RWW7</accession>
<feature type="transmembrane region" description="Helical" evidence="9">
    <location>
        <begin position="213"/>
        <end position="232"/>
    </location>
</feature>
<evidence type="ECO:0000313" key="12">
    <source>
        <dbReference type="EMBL" id="OJJ39429.1"/>
    </source>
</evidence>
<feature type="signal peptide" evidence="10">
    <location>
        <begin position="1"/>
        <end position="23"/>
    </location>
</feature>
<keyword evidence="4 10" id="KW-0732">Signal</keyword>
<dbReference type="Gene3D" id="2.70.130.10">
    <property type="entry name" value="Mannose-6-phosphate receptor binding domain"/>
    <property type="match status" value="1"/>
</dbReference>
<dbReference type="Proteomes" id="UP000184383">
    <property type="component" value="Unassembled WGS sequence"/>
</dbReference>
<evidence type="ECO:0000256" key="3">
    <source>
        <dbReference type="ARBA" id="ARBA00022692"/>
    </source>
</evidence>
<keyword evidence="8" id="KW-0325">Glycoprotein</keyword>
<dbReference type="GO" id="GO:0007034">
    <property type="term" value="P:vacuolar transport"/>
    <property type="evidence" value="ECO:0007669"/>
    <property type="project" value="TreeGrafter"/>
</dbReference>
<dbReference type="PANTHER" id="PTHR15071">
    <property type="entry name" value="MANNOSE-6-PHOSPHATE RECEPTOR FAMILY MEMBER"/>
    <property type="match status" value="1"/>
</dbReference>
<name>A0A1L9RWW7_ASPWE</name>
<keyword evidence="7" id="KW-1015">Disulfide bond</keyword>
<sequence length="364" mass="39552">MKLLTSPLLQFILLLAPFSPVAAASDDSGSHDVLSPCVARSPTTGLYYDLSSLSVYPVLPKGGEKTHKHTRDESWHAKGHDYNANFTLNICAPVVEDVKDVVGVESSRWKNVSAYYEKEGKVYSIGQQASDPFFRGRKLVLNYTDGSPCAGDFIGNGSRTKSTIMSFLCDRDAPAAQATASFVGTMDQCTYFFEIRSSAACGGIAPGPNGDGLGPGGVFGVIALIAIAVYLIGGCVYQRTVMHQRGWRQCPNFSLWAGMFDFIKVSILALSPFRLFRSISTRRDSYKEFGNSKLPDMAIILFSSLGRLFRLNRTPGGGYANVNGSSAGGQRGSFIGAIGGQRRGRNDMDAENRLIDQLDEEWED</sequence>